<evidence type="ECO:0000313" key="2">
    <source>
        <dbReference type="Proteomes" id="UP000502508"/>
    </source>
</evidence>
<reference evidence="1 2" key="2">
    <citation type="submission" date="2020-03" db="EMBL/GenBank/DDBJ databases">
        <authorList>
            <person name="Ichikawa N."/>
            <person name="Kimura A."/>
            <person name="Kitahashi Y."/>
            <person name="Uohara A."/>
        </authorList>
    </citation>
    <scope>NUCLEOTIDE SEQUENCE [LARGE SCALE GENOMIC DNA]</scope>
    <source>
        <strain evidence="1 2">NBRC 107702</strain>
    </source>
</reference>
<name>A0A6F8XIJ9_9ACTN</name>
<dbReference type="KEGG" id="pfla:Pflav_000390"/>
<sequence length="262" mass="28492">MSAAWIDFSDKSRLQVDADRHPLQLSPGIGGAQIELSLTTFRLSPVLVDEAAAMADQRVAPAEERLRVSAALYVSVRNPQQDRRFLCTMESDHLATAVSQPGSIRMRGFVSDHQLRVVEELCAGKRLWLILLLRVLQVEGKPARFAQPYTELAFDIGAGEWADHLEQVDAGTYIELLVPLTGGADYAGTAPCVTRARTAPGPPCGTARRRRAGRTPSLTPTIASRWYSSPLNRCMVPTWMSPSPTGPSSVSSAQVMPALVVK</sequence>
<dbReference type="EMBL" id="AP022870">
    <property type="protein sequence ID" value="BCB73629.1"/>
    <property type="molecule type" value="Genomic_DNA"/>
</dbReference>
<organism evidence="1 2">
    <name type="scientific">Phytohabitans flavus</name>
    <dbReference type="NCBI Taxonomy" id="1076124"/>
    <lineage>
        <taxon>Bacteria</taxon>
        <taxon>Bacillati</taxon>
        <taxon>Actinomycetota</taxon>
        <taxon>Actinomycetes</taxon>
        <taxon>Micromonosporales</taxon>
        <taxon>Micromonosporaceae</taxon>
    </lineage>
</organism>
<proteinExistence type="predicted"/>
<keyword evidence="2" id="KW-1185">Reference proteome</keyword>
<accession>A0A6F8XIJ9</accession>
<dbReference type="AlphaFoldDB" id="A0A6F8XIJ9"/>
<gene>
    <name evidence="1" type="ORF">Pflav_000390</name>
</gene>
<evidence type="ECO:0000313" key="1">
    <source>
        <dbReference type="EMBL" id="BCB73629.1"/>
    </source>
</evidence>
<reference evidence="1 2" key="1">
    <citation type="submission" date="2020-03" db="EMBL/GenBank/DDBJ databases">
        <title>Whole genome shotgun sequence of Phytohabitans flavus NBRC 107702.</title>
        <authorList>
            <person name="Komaki H."/>
            <person name="Tamura T."/>
        </authorList>
    </citation>
    <scope>NUCLEOTIDE SEQUENCE [LARGE SCALE GENOMIC DNA]</scope>
    <source>
        <strain evidence="1 2">NBRC 107702</strain>
    </source>
</reference>
<dbReference type="Proteomes" id="UP000502508">
    <property type="component" value="Chromosome"/>
</dbReference>
<dbReference type="RefSeq" id="WP_173032724.1">
    <property type="nucleotide sequence ID" value="NZ_AP022870.1"/>
</dbReference>
<protein>
    <submittedName>
        <fullName evidence="1">Uncharacterized protein</fullName>
    </submittedName>
</protein>